<dbReference type="Gramene" id="TraesNOR5B03G02883770.1">
    <property type="protein sequence ID" value="TraesNOR5B03G02883770.1.CDS1"/>
    <property type="gene ID" value="TraesNOR5B03G02883770"/>
</dbReference>
<dbReference type="Gramene" id="TraesNOR5B03G02883770.2">
    <property type="protein sequence ID" value="TraesNOR5B03G02883770.2.CDS1"/>
    <property type="gene ID" value="TraesNOR5B03G02883770"/>
</dbReference>
<sequence length="173" mass="17892">MMEGAAQLLADGFAGSPLLGASPSHGNDGGRRPAPSRWIRRLPAPRGQPLPRAGSSIGLEALGAAAGAGVPRGRAGWGPSGGPATCAPSALLLSHPCTVARIFAPPGQPLVRTSAFTSHEPRASPVWCCAYERVGEICVQRVEKIDAERKTMATESVCTPACWINHRGPTNLA</sequence>
<dbReference type="Gramene" id="TraesCS5B02G129600.1">
    <property type="protein sequence ID" value="TraesCS5B02G129600.1.cds1"/>
    <property type="gene ID" value="TraesCS5B02G129600"/>
</dbReference>
<keyword evidence="3" id="KW-1185">Reference proteome</keyword>
<dbReference type="Gramene" id="TraesROB_scaffold_037279_01G000300.1">
    <property type="protein sequence ID" value="TraesROB_scaffold_037279_01G000300.1"/>
    <property type="gene ID" value="TraesROB_scaffold_037279_01G000300"/>
</dbReference>
<name>A0A3B6LJB1_WHEAT</name>
<proteinExistence type="predicted"/>
<protein>
    <submittedName>
        <fullName evidence="2">Uncharacterized protein</fullName>
    </submittedName>
</protein>
<reference evidence="2" key="2">
    <citation type="submission" date="2018-10" db="UniProtKB">
        <authorList>
            <consortium name="EnsemblPlants"/>
        </authorList>
    </citation>
    <scope>IDENTIFICATION</scope>
</reference>
<evidence type="ECO:0000256" key="1">
    <source>
        <dbReference type="SAM" id="MobiDB-lite"/>
    </source>
</evidence>
<accession>A0A3B6LJB1</accession>
<dbReference type="AlphaFoldDB" id="A0A3B6LJB1"/>
<feature type="region of interest" description="Disordered" evidence="1">
    <location>
        <begin position="19"/>
        <end position="55"/>
    </location>
</feature>
<dbReference type="Gramene" id="TraesCS5B03G0357600.1">
    <property type="protein sequence ID" value="TraesCS5B03G0357600.1.CDS1"/>
    <property type="gene ID" value="TraesCS5B03G0357600"/>
</dbReference>
<organism evidence="2">
    <name type="scientific">Triticum aestivum</name>
    <name type="common">Wheat</name>
    <dbReference type="NCBI Taxonomy" id="4565"/>
    <lineage>
        <taxon>Eukaryota</taxon>
        <taxon>Viridiplantae</taxon>
        <taxon>Streptophyta</taxon>
        <taxon>Embryophyta</taxon>
        <taxon>Tracheophyta</taxon>
        <taxon>Spermatophyta</taxon>
        <taxon>Magnoliopsida</taxon>
        <taxon>Liliopsida</taxon>
        <taxon>Poales</taxon>
        <taxon>Poaceae</taxon>
        <taxon>BOP clade</taxon>
        <taxon>Pooideae</taxon>
        <taxon>Triticodae</taxon>
        <taxon>Triticeae</taxon>
        <taxon>Triticinae</taxon>
        <taxon>Triticum</taxon>
    </lineage>
</organism>
<dbReference type="Proteomes" id="UP000019116">
    <property type="component" value="Chromosome 5B"/>
</dbReference>
<dbReference type="PaxDb" id="4565-Traes_5BL_3B0728D93.1"/>
<reference evidence="2" key="1">
    <citation type="submission" date="2018-08" db="EMBL/GenBank/DDBJ databases">
        <authorList>
            <person name="Rossello M."/>
        </authorList>
    </citation>
    <scope>NUCLEOTIDE SEQUENCE [LARGE SCALE GENOMIC DNA]</scope>
    <source>
        <strain evidence="2">cv. Chinese Spring</strain>
    </source>
</reference>
<dbReference type="Gramene" id="TraesMAC5B03G02856350.1">
    <property type="protein sequence ID" value="TraesMAC5B03G02856350.1.CDS1"/>
    <property type="gene ID" value="TraesMAC5B03G02856350"/>
</dbReference>
<evidence type="ECO:0000313" key="3">
    <source>
        <dbReference type="Proteomes" id="UP000019116"/>
    </source>
</evidence>
<dbReference type="EnsemblPlants" id="TraesCS5B02G129600.1">
    <property type="protein sequence ID" value="TraesCS5B02G129600.1.cds1"/>
    <property type="gene ID" value="TraesCS5B02G129600"/>
</dbReference>
<evidence type="ECO:0000313" key="2">
    <source>
        <dbReference type="EnsemblPlants" id="TraesCS5B02G129600.1.cds1"/>
    </source>
</evidence>
<dbReference type="OMA" id="FTSHEPR"/>